<feature type="domain" description="Polysaccharide pyruvyl transferase" evidence="1">
    <location>
        <begin position="45"/>
        <end position="292"/>
    </location>
</feature>
<sequence length="348" mass="41076">MNKLLKIHKIFLYLYRYMRLLMYKSKQTKYDGKIIVYDTSLNSDNLGDEIINYYCNSIFKELGVQVERRLPTHTKPKMIDGVSATAPKVITGTNILSSKMESPILWDRVFENSVVDNIVLMGNGWESYSQNETMYTRKFYSKMLSKKFTHSVRDSYSQKKLKRMGVENVINTACPTTWNLTKEFCKQIPTKKGKKVITTITDYSKDMENDWYMLDILLSLYDEVYIWIQGEKDYEYLEKYHNLNKLRIVDRNLESYNQILGQENLDYVGTRLHAGIHALNYKHRTLIVSIDNRAREMGNDINLPIIERKNLKEELRDRLINPIKAEITIPIKNIELWKKQFKEASKDV</sequence>
<dbReference type="EMBL" id="NBEB01000072">
    <property type="protein sequence ID" value="OQQ82367.1"/>
    <property type="molecule type" value="Genomic_DNA"/>
</dbReference>
<accession>A0A1V9QND9</accession>
<evidence type="ECO:0000313" key="2">
    <source>
        <dbReference type="EMBL" id="OQQ82367.1"/>
    </source>
</evidence>
<evidence type="ECO:0000259" key="1">
    <source>
        <dbReference type="Pfam" id="PF04230"/>
    </source>
</evidence>
<name>A0A1V9QND9_9LACO</name>
<reference evidence="2 3" key="1">
    <citation type="submission" date="2017-03" db="EMBL/GenBank/DDBJ databases">
        <title>Phylogenomics and comparative genomics of Lactobacillus salivarius, a mammalian gut commensal.</title>
        <authorList>
            <person name="Harris H.M."/>
        </authorList>
    </citation>
    <scope>NUCLEOTIDE SEQUENCE [LARGE SCALE GENOMIC DNA]</scope>
    <source>
        <strain evidence="2 3">LMG 14477</strain>
    </source>
</reference>
<dbReference type="RefSeq" id="WP_081530868.1">
    <property type="nucleotide sequence ID" value="NZ_NBEB01000072.1"/>
</dbReference>
<dbReference type="InterPro" id="IPR007345">
    <property type="entry name" value="Polysacch_pyruvyl_Trfase"/>
</dbReference>
<dbReference type="Pfam" id="PF04230">
    <property type="entry name" value="PS_pyruv_trans"/>
    <property type="match status" value="1"/>
</dbReference>
<evidence type="ECO:0000313" key="3">
    <source>
        <dbReference type="Proteomes" id="UP000192638"/>
    </source>
</evidence>
<dbReference type="AlphaFoldDB" id="A0A1V9QND9"/>
<gene>
    <name evidence="2" type="ORF">B6U60_07835</name>
</gene>
<dbReference type="Proteomes" id="UP000192638">
    <property type="component" value="Unassembled WGS sequence"/>
</dbReference>
<protein>
    <recommendedName>
        <fullName evidence="1">Polysaccharide pyruvyl transferase domain-containing protein</fullName>
    </recommendedName>
</protein>
<proteinExistence type="predicted"/>
<organism evidence="2 3">
    <name type="scientific">Ligilactobacillus salivarius</name>
    <dbReference type="NCBI Taxonomy" id="1624"/>
    <lineage>
        <taxon>Bacteria</taxon>
        <taxon>Bacillati</taxon>
        <taxon>Bacillota</taxon>
        <taxon>Bacilli</taxon>
        <taxon>Lactobacillales</taxon>
        <taxon>Lactobacillaceae</taxon>
        <taxon>Ligilactobacillus</taxon>
    </lineage>
</organism>
<comment type="caution">
    <text evidence="2">The sequence shown here is derived from an EMBL/GenBank/DDBJ whole genome shotgun (WGS) entry which is preliminary data.</text>
</comment>